<keyword evidence="2" id="KW-0805">Transcription regulation</keyword>
<keyword evidence="3" id="KW-0238">DNA-binding</keyword>
<evidence type="ECO:0000313" key="8">
    <source>
        <dbReference type="EMBL" id="KMZ73734.1"/>
    </source>
</evidence>
<dbReference type="SMART" id="SM01019">
    <property type="entry name" value="B3"/>
    <property type="match status" value="1"/>
</dbReference>
<dbReference type="Gene3D" id="2.40.330.10">
    <property type="entry name" value="DNA-binding pseudobarrel domain"/>
    <property type="match status" value="2"/>
</dbReference>
<keyword evidence="5" id="KW-0539">Nucleus</keyword>
<dbReference type="AlphaFoldDB" id="A0A0K9PXU0"/>
<keyword evidence="4" id="KW-0804">Transcription</keyword>
<evidence type="ECO:0000313" key="9">
    <source>
        <dbReference type="Proteomes" id="UP000036987"/>
    </source>
</evidence>
<feature type="compositionally biased region" description="Basic and acidic residues" evidence="6">
    <location>
        <begin position="255"/>
        <end position="269"/>
    </location>
</feature>
<dbReference type="OrthoDB" id="1666376at2759"/>
<dbReference type="GO" id="GO:0005634">
    <property type="term" value="C:nucleus"/>
    <property type="evidence" value="ECO:0007669"/>
    <property type="project" value="UniProtKB-SubCell"/>
</dbReference>
<comment type="caution">
    <text evidence="8">The sequence shown here is derived from an EMBL/GenBank/DDBJ whole genome shotgun (WGS) entry which is preliminary data.</text>
</comment>
<feature type="region of interest" description="Disordered" evidence="6">
    <location>
        <begin position="125"/>
        <end position="160"/>
    </location>
</feature>
<dbReference type="STRING" id="29655.A0A0K9PXU0"/>
<evidence type="ECO:0000256" key="4">
    <source>
        <dbReference type="ARBA" id="ARBA00023163"/>
    </source>
</evidence>
<dbReference type="GO" id="GO:0003677">
    <property type="term" value="F:DNA binding"/>
    <property type="evidence" value="ECO:0007669"/>
    <property type="project" value="UniProtKB-KW"/>
</dbReference>
<evidence type="ECO:0000256" key="3">
    <source>
        <dbReference type="ARBA" id="ARBA00023125"/>
    </source>
</evidence>
<dbReference type="InterPro" id="IPR015300">
    <property type="entry name" value="DNA-bd_pseudobarrel_sf"/>
</dbReference>
<comment type="subcellular location">
    <subcellularLocation>
        <location evidence="1">Nucleus</location>
    </subcellularLocation>
</comment>
<dbReference type="EMBL" id="LFYR01000537">
    <property type="protein sequence ID" value="KMZ73734.1"/>
    <property type="molecule type" value="Genomic_DNA"/>
</dbReference>
<dbReference type="PROSITE" id="PS50863">
    <property type="entry name" value="B3"/>
    <property type="match status" value="1"/>
</dbReference>
<dbReference type="Proteomes" id="UP000036987">
    <property type="component" value="Unassembled WGS sequence"/>
</dbReference>
<dbReference type="PANTHER" id="PTHR31920:SF122">
    <property type="entry name" value="B3 DOMAIN-CONTAINING PROTEIN REM23"/>
    <property type="match status" value="1"/>
</dbReference>
<accession>A0A0K9PXU0</accession>
<proteinExistence type="predicted"/>
<feature type="domain" description="TF-B3" evidence="7">
    <location>
        <begin position="23"/>
        <end position="117"/>
    </location>
</feature>
<evidence type="ECO:0000256" key="2">
    <source>
        <dbReference type="ARBA" id="ARBA00023015"/>
    </source>
</evidence>
<dbReference type="InterPro" id="IPR003340">
    <property type="entry name" value="B3_DNA-bd"/>
</dbReference>
<evidence type="ECO:0000256" key="1">
    <source>
        <dbReference type="ARBA" id="ARBA00004123"/>
    </source>
</evidence>
<dbReference type="OMA" id="CEFELCS"/>
<feature type="compositionally biased region" description="Polar residues" evidence="6">
    <location>
        <begin position="126"/>
        <end position="139"/>
    </location>
</feature>
<evidence type="ECO:0000259" key="7">
    <source>
        <dbReference type="PROSITE" id="PS50863"/>
    </source>
</evidence>
<evidence type="ECO:0000256" key="6">
    <source>
        <dbReference type="SAM" id="MobiDB-lite"/>
    </source>
</evidence>
<dbReference type="SUPFAM" id="SSF101936">
    <property type="entry name" value="DNA-binding pseudobarrel domain"/>
    <property type="match status" value="2"/>
</dbReference>
<sequence>MNHVECDACIVKCMTDHERSSGSFFFFTLMFKNFETKLIIPMEASRKILNLVNQTTSIEDSLGKSWNVEISEFEGRLVFQEGWEIFVKAHGIEFGNFLVFQYIVEKSSFVVRIFEKSGCERLEFPSKSNSNGRNYTSKQKQGDDGDYCGLKSSIPNEDPTKVKNLNMEWNQVDNDGGGINISIPKEDLATHKKTDFKRKRDDDCGGFKSSIINEHLSKPQKSNVHASGEAKLPKPIDYNHLLESMKRPIYNSSKKMAENKQRQDDDIGDPKTSITNQDLTKIQKTNVDASGQAKVPKKIDNNDLLEIMTCHLRMAQNLRSLQDDHDCIIVVEEDGTCHIYKQEPDSSIQFKSNASAGTICGDTFTMDGNNAARCIQPGSDMNFLNKFHEKPESTKQANPCKDSSAVDEIKNGNNDEIHIHATCDDVKSCNITKSEKVDVEGGGGGNNICCSMGVDSAVKENNDEHNKKEKSLAIVTTIKKTESNLFLLVPVASSTNNDLSNRFIFRVTGNPHRPWLKLSEEPLPLPKKKERKVVLFRDSKLNVWPILYVESKSFIGFLGGWQAFASTQDIQKGDLCSLNMASEFYSLFDVRISRM</sequence>
<reference evidence="9" key="1">
    <citation type="journal article" date="2016" name="Nature">
        <title>The genome of the seagrass Zostera marina reveals angiosperm adaptation to the sea.</title>
        <authorList>
            <person name="Olsen J.L."/>
            <person name="Rouze P."/>
            <person name="Verhelst B."/>
            <person name="Lin Y.-C."/>
            <person name="Bayer T."/>
            <person name="Collen J."/>
            <person name="Dattolo E."/>
            <person name="De Paoli E."/>
            <person name="Dittami S."/>
            <person name="Maumus F."/>
            <person name="Michel G."/>
            <person name="Kersting A."/>
            <person name="Lauritano C."/>
            <person name="Lohaus R."/>
            <person name="Toepel M."/>
            <person name="Tonon T."/>
            <person name="Vanneste K."/>
            <person name="Amirebrahimi M."/>
            <person name="Brakel J."/>
            <person name="Bostroem C."/>
            <person name="Chovatia M."/>
            <person name="Grimwood J."/>
            <person name="Jenkins J.W."/>
            <person name="Jueterbock A."/>
            <person name="Mraz A."/>
            <person name="Stam W.T."/>
            <person name="Tice H."/>
            <person name="Bornberg-Bauer E."/>
            <person name="Green P.J."/>
            <person name="Pearson G.A."/>
            <person name="Procaccini G."/>
            <person name="Duarte C.M."/>
            <person name="Schmutz J."/>
            <person name="Reusch T.B.H."/>
            <person name="Van de Peer Y."/>
        </authorList>
    </citation>
    <scope>NUCLEOTIDE SEQUENCE [LARGE SCALE GENOMIC DNA]</scope>
    <source>
        <strain evidence="9">cv. Finnish</strain>
    </source>
</reference>
<dbReference type="PANTHER" id="PTHR31920">
    <property type="entry name" value="B3 DOMAIN-CONTAINING"/>
    <property type="match status" value="1"/>
</dbReference>
<evidence type="ECO:0000256" key="5">
    <source>
        <dbReference type="ARBA" id="ARBA00023242"/>
    </source>
</evidence>
<keyword evidence="9" id="KW-1185">Reference proteome</keyword>
<feature type="region of interest" description="Disordered" evidence="6">
    <location>
        <begin position="253"/>
        <end position="280"/>
    </location>
</feature>
<name>A0A0K9PXU0_ZOSMR</name>
<dbReference type="InterPro" id="IPR050655">
    <property type="entry name" value="Plant_B3_domain"/>
</dbReference>
<protein>
    <recommendedName>
        <fullName evidence="7">TF-B3 domain-containing protein</fullName>
    </recommendedName>
</protein>
<dbReference type="CDD" id="cd10017">
    <property type="entry name" value="B3_DNA"/>
    <property type="match status" value="1"/>
</dbReference>
<dbReference type="Pfam" id="PF02362">
    <property type="entry name" value="B3"/>
    <property type="match status" value="1"/>
</dbReference>
<gene>
    <name evidence="8" type="ORF">ZOSMA_141G00040</name>
</gene>
<organism evidence="8 9">
    <name type="scientific">Zostera marina</name>
    <name type="common">Eelgrass</name>
    <dbReference type="NCBI Taxonomy" id="29655"/>
    <lineage>
        <taxon>Eukaryota</taxon>
        <taxon>Viridiplantae</taxon>
        <taxon>Streptophyta</taxon>
        <taxon>Embryophyta</taxon>
        <taxon>Tracheophyta</taxon>
        <taxon>Spermatophyta</taxon>
        <taxon>Magnoliopsida</taxon>
        <taxon>Liliopsida</taxon>
        <taxon>Zosteraceae</taxon>
        <taxon>Zostera</taxon>
    </lineage>
</organism>